<reference evidence="2 3" key="1">
    <citation type="submission" date="2024-01" db="EMBL/GenBank/DDBJ databases">
        <title>Genome assemblies of Stephania.</title>
        <authorList>
            <person name="Yang L."/>
        </authorList>
    </citation>
    <scope>NUCLEOTIDE SEQUENCE [LARGE SCALE GENOMIC DNA]</scope>
    <source>
        <strain evidence="2">YNDBR</strain>
        <tissue evidence="2">Leaf</tissue>
    </source>
</reference>
<dbReference type="InterPro" id="IPR027266">
    <property type="entry name" value="TrmE/GcvT-like"/>
</dbReference>
<dbReference type="Pfam" id="PF08669">
    <property type="entry name" value="GCV_T_C"/>
    <property type="match status" value="1"/>
</dbReference>
<gene>
    <name evidence="2" type="ORF">Syun_003180</name>
</gene>
<organism evidence="2 3">
    <name type="scientific">Stephania yunnanensis</name>
    <dbReference type="NCBI Taxonomy" id="152371"/>
    <lineage>
        <taxon>Eukaryota</taxon>
        <taxon>Viridiplantae</taxon>
        <taxon>Streptophyta</taxon>
        <taxon>Embryophyta</taxon>
        <taxon>Tracheophyta</taxon>
        <taxon>Spermatophyta</taxon>
        <taxon>Magnoliopsida</taxon>
        <taxon>Ranunculales</taxon>
        <taxon>Menispermaceae</taxon>
        <taxon>Menispermoideae</taxon>
        <taxon>Cissampelideae</taxon>
        <taxon>Stephania</taxon>
    </lineage>
</organism>
<feature type="domain" description="Aminomethyltransferase C-terminal" evidence="1">
    <location>
        <begin position="358"/>
        <end position="427"/>
    </location>
</feature>
<comment type="caution">
    <text evidence="2">The sequence shown here is derived from an EMBL/GenBank/DDBJ whole genome shotgun (WGS) entry which is preliminary data.</text>
</comment>
<dbReference type="AlphaFoldDB" id="A0AAP0PZZ5"/>
<name>A0AAP0PZZ5_9MAGN</name>
<accession>A0AAP0PZZ5</accession>
<dbReference type="InterPro" id="IPR013977">
    <property type="entry name" value="GcvT_C"/>
</dbReference>
<dbReference type="SUPFAM" id="SSF103025">
    <property type="entry name" value="Folate-binding domain"/>
    <property type="match status" value="1"/>
</dbReference>
<evidence type="ECO:0000259" key="1">
    <source>
        <dbReference type="Pfam" id="PF08669"/>
    </source>
</evidence>
<dbReference type="PANTHER" id="PTHR43757:SF14">
    <property type="entry name" value="GLYCINE CLEAVAGE T-PROTEIN FAMILY"/>
    <property type="match status" value="1"/>
</dbReference>
<dbReference type="Gene3D" id="3.30.1360.120">
    <property type="entry name" value="Probable tRNA modification gtpase trme, domain 1"/>
    <property type="match status" value="3"/>
</dbReference>
<dbReference type="PANTHER" id="PTHR43757">
    <property type="entry name" value="AMINOMETHYLTRANSFERASE"/>
    <property type="match status" value="1"/>
</dbReference>
<evidence type="ECO:0000313" key="3">
    <source>
        <dbReference type="Proteomes" id="UP001420932"/>
    </source>
</evidence>
<keyword evidence="3" id="KW-1185">Reference proteome</keyword>
<protein>
    <recommendedName>
        <fullName evidence="1">Aminomethyltransferase C-terminal domain-containing protein</fullName>
    </recommendedName>
</protein>
<dbReference type="GO" id="GO:0005739">
    <property type="term" value="C:mitochondrion"/>
    <property type="evidence" value="ECO:0007669"/>
    <property type="project" value="TreeGrafter"/>
</dbReference>
<dbReference type="InterPro" id="IPR028896">
    <property type="entry name" value="GcvT/YgfZ/DmdA"/>
</dbReference>
<dbReference type="InterPro" id="IPR029043">
    <property type="entry name" value="GcvT/YgfZ_C"/>
</dbReference>
<sequence length="443" mass="47476">MAAPPHSSAASLSPSLFTTTWKNPLPLPLSFPSQTLRSRAAAPTVITVAATATFAAAAAAASPFEFDLAPPPIDHDLLETMVDLGAEVSEDGVVESFGNDEEAIAAAADGGVVVWQDCLGHWGMPRPIAPEPVSGEDRIQFLHNQSTANFEHLHEGQGCDTVFVTPTARTIDIAHAWVMVMEDVNLGSIVGKPYGTHQHYSVNGMPITVGVGSILSEDGFSLLLSPAVAGSVWKRLLSLGAIPMGVSAWERYRILQGRPTPGKELTNEFNVLEAGLWNAVSIDKGQFDPNGKVLLKRSFHCLGQVLAFKRGLDIDMSNVIRRLPLCMAISSYMRSFSGCYKGQETISRLITYDGVKQRLWGIHLSAPVEPGSPITVDGKKVGKLTSYAQGRKESDHFGLGYIKRQAASAGSVVHIGDVKGTVVDVPFLARQSPLTRVSSPKQD</sequence>
<evidence type="ECO:0000313" key="2">
    <source>
        <dbReference type="EMBL" id="KAK9162278.1"/>
    </source>
</evidence>
<dbReference type="Proteomes" id="UP001420932">
    <property type="component" value="Unassembled WGS sequence"/>
</dbReference>
<dbReference type="EMBL" id="JBBNAF010000002">
    <property type="protein sequence ID" value="KAK9162278.1"/>
    <property type="molecule type" value="Genomic_DNA"/>
</dbReference>
<proteinExistence type="predicted"/>
<dbReference type="SUPFAM" id="SSF101790">
    <property type="entry name" value="Aminomethyltransferase beta-barrel domain"/>
    <property type="match status" value="1"/>
</dbReference>